<feature type="binding site" evidence="11">
    <location>
        <position position="227"/>
    </location>
    <ligand>
        <name>Zn(2+)</name>
        <dbReference type="ChEBI" id="CHEBI:29105"/>
    </ligand>
</feature>
<evidence type="ECO:0000259" key="15">
    <source>
        <dbReference type="Pfam" id="PF00870"/>
    </source>
</evidence>
<dbReference type="PRINTS" id="PR00386">
    <property type="entry name" value="P53SUPPRESSR"/>
</dbReference>
<evidence type="ECO:0000256" key="14">
    <source>
        <dbReference type="SAM" id="SignalP"/>
    </source>
</evidence>
<evidence type="ECO:0000256" key="11">
    <source>
        <dbReference type="PIRSR" id="PIRSR602117-1"/>
    </source>
</evidence>
<keyword evidence="10" id="KW-0539">Nucleus</keyword>
<evidence type="ECO:0000256" key="2">
    <source>
        <dbReference type="ARBA" id="ARBA00006167"/>
    </source>
</evidence>
<comment type="subcellular location">
    <subcellularLocation>
        <location evidence="1">Nucleus</location>
    </subcellularLocation>
</comment>
<evidence type="ECO:0000256" key="9">
    <source>
        <dbReference type="ARBA" id="ARBA00023163"/>
    </source>
</evidence>
<protein>
    <recommendedName>
        <fullName evidence="15">p53 DNA-binding domain-containing protein</fullName>
    </recommendedName>
</protein>
<keyword evidence="4 11" id="KW-0479">Metal-binding</keyword>
<feature type="binding site" evidence="11">
    <location>
        <position position="291"/>
    </location>
    <ligand>
        <name>Zn(2+)</name>
        <dbReference type="ChEBI" id="CHEBI:29105"/>
    </ligand>
</feature>
<evidence type="ECO:0000256" key="1">
    <source>
        <dbReference type="ARBA" id="ARBA00004123"/>
    </source>
</evidence>
<evidence type="ECO:0000256" key="8">
    <source>
        <dbReference type="ARBA" id="ARBA00023159"/>
    </source>
</evidence>
<comment type="cofactor">
    <cofactor evidence="11">
        <name>Zn(2+)</name>
        <dbReference type="ChEBI" id="CHEBI:29105"/>
    </cofactor>
    <text evidence="11">Binds 1 zinc ion per subunit.</text>
</comment>
<feature type="binding site" evidence="11">
    <location>
        <position position="287"/>
    </location>
    <ligand>
        <name>Zn(2+)</name>
        <dbReference type="ChEBI" id="CHEBI:29105"/>
    </ligand>
</feature>
<feature type="binding site" evidence="11">
    <location>
        <position position="230"/>
    </location>
    <ligand>
        <name>Zn(2+)</name>
        <dbReference type="ChEBI" id="CHEBI:29105"/>
    </ligand>
</feature>
<feature type="region of interest" description="Disordered" evidence="13">
    <location>
        <begin position="332"/>
        <end position="363"/>
    </location>
</feature>
<organism evidence="16 17">
    <name type="scientific">Polypedilum vanderplanki</name>
    <name type="common">Sleeping chironomid midge</name>
    <dbReference type="NCBI Taxonomy" id="319348"/>
    <lineage>
        <taxon>Eukaryota</taxon>
        <taxon>Metazoa</taxon>
        <taxon>Ecdysozoa</taxon>
        <taxon>Arthropoda</taxon>
        <taxon>Hexapoda</taxon>
        <taxon>Insecta</taxon>
        <taxon>Pterygota</taxon>
        <taxon>Neoptera</taxon>
        <taxon>Endopterygota</taxon>
        <taxon>Diptera</taxon>
        <taxon>Nematocera</taxon>
        <taxon>Chironomoidea</taxon>
        <taxon>Chironomidae</taxon>
        <taxon>Chironominae</taxon>
        <taxon>Polypedilum</taxon>
        <taxon>Polypedilum</taxon>
    </lineage>
</organism>
<dbReference type="PANTHER" id="PTHR11447">
    <property type="entry name" value="CELLULAR TUMOR ANTIGEN P53"/>
    <property type="match status" value="1"/>
</dbReference>
<keyword evidence="7" id="KW-0238">DNA-binding</keyword>
<accession>A0A9J6BSY6</accession>
<dbReference type="Proteomes" id="UP001107558">
    <property type="component" value="Chromosome 3"/>
</dbReference>
<reference evidence="16" key="1">
    <citation type="submission" date="2021-03" db="EMBL/GenBank/DDBJ databases">
        <title>Chromosome level genome of the anhydrobiotic midge Polypedilum vanderplanki.</title>
        <authorList>
            <person name="Yoshida Y."/>
            <person name="Kikawada T."/>
            <person name="Gusev O."/>
        </authorList>
    </citation>
    <scope>NUCLEOTIDE SEQUENCE</scope>
    <source>
        <strain evidence="16">NIAS01</strain>
        <tissue evidence="16">Whole body or cell culture</tissue>
    </source>
</reference>
<dbReference type="OrthoDB" id="5915660at2759"/>
<dbReference type="SUPFAM" id="SSF49417">
    <property type="entry name" value="p53-like transcription factors"/>
    <property type="match status" value="1"/>
</dbReference>
<gene>
    <name evidence="16" type="ORF">PVAND_003082</name>
</gene>
<dbReference type="InterPro" id="IPR008967">
    <property type="entry name" value="p53-like_TF_DNA-bd_sf"/>
</dbReference>
<dbReference type="InterPro" id="IPR002117">
    <property type="entry name" value="p53_tumour_suppressor"/>
</dbReference>
<feature type="domain" description="p53 DNA-binding" evidence="15">
    <location>
        <begin position="154"/>
        <end position="337"/>
    </location>
</feature>
<dbReference type="InterPro" id="IPR011615">
    <property type="entry name" value="p53_DNA-bd"/>
</dbReference>
<keyword evidence="9" id="KW-0804">Transcription</keyword>
<dbReference type="AlphaFoldDB" id="A0A9J6BSY6"/>
<evidence type="ECO:0000313" key="17">
    <source>
        <dbReference type="Proteomes" id="UP001107558"/>
    </source>
</evidence>
<evidence type="ECO:0000256" key="13">
    <source>
        <dbReference type="SAM" id="MobiDB-lite"/>
    </source>
</evidence>
<keyword evidence="17" id="KW-1185">Reference proteome</keyword>
<keyword evidence="14" id="KW-0732">Signal</keyword>
<keyword evidence="6" id="KW-0805">Transcription regulation</keyword>
<comment type="caution">
    <text evidence="16">The sequence shown here is derived from an EMBL/GenBank/DDBJ whole genome shotgun (WGS) entry which is preliminary data.</text>
</comment>
<evidence type="ECO:0000256" key="5">
    <source>
        <dbReference type="ARBA" id="ARBA00022833"/>
    </source>
</evidence>
<dbReference type="GO" id="GO:0000978">
    <property type="term" value="F:RNA polymerase II cis-regulatory region sequence-specific DNA binding"/>
    <property type="evidence" value="ECO:0007669"/>
    <property type="project" value="TreeGrafter"/>
</dbReference>
<dbReference type="Gene3D" id="2.60.40.720">
    <property type="match status" value="1"/>
</dbReference>
<evidence type="ECO:0000313" key="16">
    <source>
        <dbReference type="EMBL" id="KAG5673001.1"/>
    </source>
</evidence>
<keyword evidence="3" id="KW-0053">Apoptosis</keyword>
<dbReference type="GO" id="GO:0000981">
    <property type="term" value="F:DNA-binding transcription factor activity, RNA polymerase II-specific"/>
    <property type="evidence" value="ECO:0007669"/>
    <property type="project" value="TreeGrafter"/>
</dbReference>
<feature type="signal peptide" evidence="14">
    <location>
        <begin position="1"/>
        <end position="21"/>
    </location>
</feature>
<dbReference type="Pfam" id="PF00870">
    <property type="entry name" value="P53"/>
    <property type="match status" value="1"/>
</dbReference>
<name>A0A9J6BSY6_POLVA</name>
<evidence type="ECO:0000256" key="12">
    <source>
        <dbReference type="PIRSR" id="PIRSR602117-2"/>
    </source>
</evidence>
<comment type="similarity">
    <text evidence="2">Belongs to the p53 family.</text>
</comment>
<dbReference type="GO" id="GO:0005634">
    <property type="term" value="C:nucleus"/>
    <property type="evidence" value="ECO:0007669"/>
    <property type="project" value="UniProtKB-SubCell"/>
</dbReference>
<evidence type="ECO:0000256" key="4">
    <source>
        <dbReference type="ARBA" id="ARBA00022723"/>
    </source>
</evidence>
<sequence>MQLIVSLLIGWLAHGWLTAGAIKFCPQGKIPSIDLKNFEQHIANNLEEIEKKKKKKNKHRRSKMVESQDSIYIDSSELMDLMQVPSQELIGSHPKMEAEAIEALNFDQTTIINNLCPNQVNGMPFMRDLDLTQYELPSFNTLEHLRQLPIFDEIDNDWKFNVDIKCDNNNKSSWLYSANLNKVYVKINAPMNVYPVFKQIDPSLDLYIRAMIVFTAQNDLPEPVKKCPNHKEKDSSANNPDHILICENPGTEYRGIETGKLFEDKLAVLVPLRNLAMNEPLKLTFTCQNSCSGGMNRKSTSLIFTLEDRYGNIYGRRLMHFKVCSCPRRDKEKDESTTKVLPKKRKAETSSAPSTSKRVHLATKQESTESLMDQALAEYQMPLVNHSNNNNNLSGIIIKQEQEAQTELKLVLPNEQIKKEVLKAAYNIVAGEMSRNGHVAYNCYLNEIQKQIDDIQML</sequence>
<dbReference type="GO" id="GO:0046872">
    <property type="term" value="F:metal ion binding"/>
    <property type="evidence" value="ECO:0007669"/>
    <property type="project" value="UniProtKB-KW"/>
</dbReference>
<proteinExistence type="inferred from homology"/>
<feature type="chain" id="PRO_5039922187" description="p53 DNA-binding domain-containing protein" evidence="14">
    <location>
        <begin position="22"/>
        <end position="458"/>
    </location>
</feature>
<feature type="site" description="Interaction with DNA" evidence="12">
    <location>
        <position position="171"/>
    </location>
</feature>
<evidence type="ECO:0000256" key="3">
    <source>
        <dbReference type="ARBA" id="ARBA00022703"/>
    </source>
</evidence>
<dbReference type="InterPro" id="IPR012346">
    <property type="entry name" value="p53/RUNT-type_TF_DNA-bd_sf"/>
</dbReference>
<keyword evidence="5 11" id="KW-0862">Zinc</keyword>
<evidence type="ECO:0000256" key="6">
    <source>
        <dbReference type="ARBA" id="ARBA00023015"/>
    </source>
</evidence>
<evidence type="ECO:0000256" key="7">
    <source>
        <dbReference type="ARBA" id="ARBA00023125"/>
    </source>
</evidence>
<evidence type="ECO:0000256" key="10">
    <source>
        <dbReference type="ARBA" id="ARBA00023242"/>
    </source>
</evidence>
<dbReference type="CDD" id="cd08367">
    <property type="entry name" value="P53"/>
    <property type="match status" value="1"/>
</dbReference>
<dbReference type="GO" id="GO:0006915">
    <property type="term" value="P:apoptotic process"/>
    <property type="evidence" value="ECO:0007669"/>
    <property type="project" value="UniProtKB-KW"/>
</dbReference>
<keyword evidence="8" id="KW-0010">Activator</keyword>
<dbReference type="EMBL" id="JADBJN010000003">
    <property type="protein sequence ID" value="KAG5673001.1"/>
    <property type="molecule type" value="Genomic_DNA"/>
</dbReference>
<dbReference type="PANTHER" id="PTHR11447:SF16">
    <property type="entry name" value="P53 PROTEIN LONG FORM VARIANT 1"/>
    <property type="match status" value="1"/>
</dbReference>